<evidence type="ECO:0000256" key="1">
    <source>
        <dbReference type="ARBA" id="ARBA00022475"/>
    </source>
</evidence>
<keyword evidence="5" id="KW-0472">Membrane</keyword>
<dbReference type="NCBIfam" id="TIGR04409">
    <property type="entry name" value="LptC_YrbK"/>
    <property type="match status" value="1"/>
</dbReference>
<name>A0A381VG05_9ZZZZ</name>
<reference evidence="6" key="1">
    <citation type="submission" date="2018-05" db="EMBL/GenBank/DDBJ databases">
        <authorList>
            <person name="Lanie J.A."/>
            <person name="Ng W.-L."/>
            <person name="Kazmierczak K.M."/>
            <person name="Andrzejewski T.M."/>
            <person name="Davidsen T.M."/>
            <person name="Wayne K.J."/>
            <person name="Tettelin H."/>
            <person name="Glass J.I."/>
            <person name="Rusch D."/>
            <person name="Podicherti R."/>
            <person name="Tsui H.-C.T."/>
            <person name="Winkler M.E."/>
        </authorList>
    </citation>
    <scope>NUCLEOTIDE SEQUENCE</scope>
</reference>
<keyword evidence="4" id="KW-1133">Transmembrane helix</keyword>
<evidence type="ECO:0000256" key="5">
    <source>
        <dbReference type="ARBA" id="ARBA00023136"/>
    </source>
</evidence>
<dbReference type="PANTHER" id="PTHR37481">
    <property type="entry name" value="LIPOPOLYSACCHARIDE EXPORT SYSTEM PROTEIN LPTC"/>
    <property type="match status" value="1"/>
</dbReference>
<evidence type="ECO:0000256" key="3">
    <source>
        <dbReference type="ARBA" id="ARBA00022692"/>
    </source>
</evidence>
<evidence type="ECO:0008006" key="7">
    <source>
        <dbReference type="Google" id="ProtNLM"/>
    </source>
</evidence>
<dbReference type="GO" id="GO:0015221">
    <property type="term" value="F:lipopolysaccharide transmembrane transporter activity"/>
    <property type="evidence" value="ECO:0007669"/>
    <property type="project" value="InterPro"/>
</dbReference>
<dbReference type="GO" id="GO:0030288">
    <property type="term" value="C:outer membrane-bounded periplasmic space"/>
    <property type="evidence" value="ECO:0007669"/>
    <property type="project" value="TreeGrafter"/>
</dbReference>
<evidence type="ECO:0000313" key="6">
    <source>
        <dbReference type="EMBL" id="SVA39144.1"/>
    </source>
</evidence>
<sequence>MAIALWLFRDNIVALYPFQKVNKQIEIIEDEDITSYLEKIDNFSLKEYSNEQSLLHYIEAETYYNFKDSPIRLLNLKVTQYDEKGQETYILKSNQAKIHDSGEIIFSGEVDILSKGIYHEIETESLVMDSNTKQISSNKDVIYSGENAIIFAQGMHINNADDTMLLEGDIRIEQQSGPIINTKDLNINMAGGEKRYQTKEKSTYLSKDNTIHSEQGIDIDMKENQTKLLGKVEILQKSGDKIFSHDLVVDQSHGGEIYKSNKPTNYQSKISNIKSQGMYYDVVSQRIELMGGVVGLYE</sequence>
<keyword evidence="1" id="KW-1003">Cell membrane</keyword>
<dbReference type="Pfam" id="PF06835">
    <property type="entry name" value="LptC"/>
    <property type="match status" value="2"/>
</dbReference>
<dbReference type="InterPro" id="IPR010664">
    <property type="entry name" value="LipoPS_assembly_LptC-rel"/>
</dbReference>
<keyword evidence="3" id="KW-0812">Transmembrane</keyword>
<evidence type="ECO:0000256" key="2">
    <source>
        <dbReference type="ARBA" id="ARBA00022519"/>
    </source>
</evidence>
<dbReference type="GO" id="GO:0005886">
    <property type="term" value="C:plasma membrane"/>
    <property type="evidence" value="ECO:0007669"/>
    <property type="project" value="InterPro"/>
</dbReference>
<dbReference type="PANTHER" id="PTHR37481:SF1">
    <property type="entry name" value="LIPOPOLYSACCHARIDE EXPORT SYSTEM PROTEIN LPTC"/>
    <property type="match status" value="1"/>
</dbReference>
<dbReference type="InterPro" id="IPR052363">
    <property type="entry name" value="LPS_export_LptC"/>
</dbReference>
<evidence type="ECO:0000256" key="4">
    <source>
        <dbReference type="ARBA" id="ARBA00022989"/>
    </source>
</evidence>
<organism evidence="6">
    <name type="scientific">marine metagenome</name>
    <dbReference type="NCBI Taxonomy" id="408172"/>
    <lineage>
        <taxon>unclassified sequences</taxon>
        <taxon>metagenomes</taxon>
        <taxon>ecological metagenomes</taxon>
    </lineage>
</organism>
<accession>A0A381VG05</accession>
<proteinExistence type="predicted"/>
<dbReference type="Gene3D" id="2.60.450.10">
    <property type="entry name" value="Lipopolysaccharide (LPS) transport protein A like domain"/>
    <property type="match status" value="1"/>
</dbReference>
<keyword evidence="2" id="KW-0997">Cell inner membrane</keyword>
<gene>
    <name evidence="6" type="ORF">METZ01_LOCUS91998</name>
</gene>
<dbReference type="GO" id="GO:0017089">
    <property type="term" value="F:glycolipid transfer activity"/>
    <property type="evidence" value="ECO:0007669"/>
    <property type="project" value="TreeGrafter"/>
</dbReference>
<dbReference type="AlphaFoldDB" id="A0A381VG05"/>
<dbReference type="InterPro" id="IPR026265">
    <property type="entry name" value="LptC"/>
</dbReference>
<protein>
    <recommendedName>
        <fullName evidence="7">Organic solvent tolerance-like N-terminal domain-containing protein</fullName>
    </recommendedName>
</protein>
<dbReference type="EMBL" id="UINC01008704">
    <property type="protein sequence ID" value="SVA39144.1"/>
    <property type="molecule type" value="Genomic_DNA"/>
</dbReference>